<reference evidence="3 4" key="2">
    <citation type="journal article" date="2008" name="Nature">
        <title>The Phaeodactylum genome reveals the evolutionary history of diatom genomes.</title>
        <authorList>
            <person name="Bowler C."/>
            <person name="Allen A.E."/>
            <person name="Badger J.H."/>
            <person name="Grimwood J."/>
            <person name="Jabbari K."/>
            <person name="Kuo A."/>
            <person name="Maheswari U."/>
            <person name="Martens C."/>
            <person name="Maumus F."/>
            <person name="Otillar R.P."/>
            <person name="Rayko E."/>
            <person name="Salamov A."/>
            <person name="Vandepoele K."/>
            <person name="Beszteri B."/>
            <person name="Gruber A."/>
            <person name="Heijde M."/>
            <person name="Katinka M."/>
            <person name="Mock T."/>
            <person name="Valentin K."/>
            <person name="Verret F."/>
            <person name="Berges J.A."/>
            <person name="Brownlee C."/>
            <person name="Cadoret J.P."/>
            <person name="Chiovitti A."/>
            <person name="Choi C.J."/>
            <person name="Coesel S."/>
            <person name="De Martino A."/>
            <person name="Detter J.C."/>
            <person name="Durkin C."/>
            <person name="Falciatore A."/>
            <person name="Fournet J."/>
            <person name="Haruta M."/>
            <person name="Huysman M.J."/>
            <person name="Jenkins B.D."/>
            <person name="Jiroutova K."/>
            <person name="Jorgensen R.E."/>
            <person name="Joubert Y."/>
            <person name="Kaplan A."/>
            <person name="Kroger N."/>
            <person name="Kroth P.G."/>
            <person name="La Roche J."/>
            <person name="Lindquist E."/>
            <person name="Lommer M."/>
            <person name="Martin-Jezequel V."/>
            <person name="Lopez P.J."/>
            <person name="Lucas S."/>
            <person name="Mangogna M."/>
            <person name="McGinnis K."/>
            <person name="Medlin L.K."/>
            <person name="Montsant A."/>
            <person name="Oudot-Le Secq M.P."/>
            <person name="Napoli C."/>
            <person name="Obornik M."/>
            <person name="Parker M.S."/>
            <person name="Petit J.L."/>
            <person name="Porcel B.M."/>
            <person name="Poulsen N."/>
            <person name="Robison M."/>
            <person name="Rychlewski L."/>
            <person name="Rynearson T.A."/>
            <person name="Schmutz J."/>
            <person name="Shapiro H."/>
            <person name="Siaut M."/>
            <person name="Stanley M."/>
            <person name="Sussman M.R."/>
            <person name="Taylor A.R."/>
            <person name="Vardi A."/>
            <person name="von Dassow P."/>
            <person name="Vyverman W."/>
            <person name="Willis A."/>
            <person name="Wyrwicz L.S."/>
            <person name="Rokhsar D.S."/>
            <person name="Weissenbach J."/>
            <person name="Armbrust E.V."/>
            <person name="Green B.R."/>
            <person name="Van de Peer Y."/>
            <person name="Grigoriev I.V."/>
        </authorList>
    </citation>
    <scope>NUCLEOTIDE SEQUENCE [LARGE SCALE GENOMIC DNA]</scope>
    <source>
        <strain evidence="3 4">CCMP1335</strain>
    </source>
</reference>
<dbReference type="HOGENOM" id="CLU_1036198_0_0_1"/>
<evidence type="ECO:0000256" key="2">
    <source>
        <dbReference type="SAM" id="Phobius"/>
    </source>
</evidence>
<keyword evidence="4" id="KW-1185">Reference proteome</keyword>
<dbReference type="PaxDb" id="35128-Thaps6287"/>
<dbReference type="EMBL" id="CM000643">
    <property type="protein sequence ID" value="EED91226.1"/>
    <property type="molecule type" value="Genomic_DNA"/>
</dbReference>
<dbReference type="InParanoid" id="B8C639"/>
<protein>
    <submittedName>
        <fullName evidence="3">Uncharacterized protein</fullName>
    </submittedName>
</protein>
<feature type="transmembrane region" description="Helical" evidence="2">
    <location>
        <begin position="197"/>
        <end position="217"/>
    </location>
</feature>
<feature type="region of interest" description="Disordered" evidence="1">
    <location>
        <begin position="1"/>
        <end position="39"/>
    </location>
</feature>
<reference evidence="3 4" key="1">
    <citation type="journal article" date="2004" name="Science">
        <title>The genome of the diatom Thalassiosira pseudonana: ecology, evolution, and metabolism.</title>
        <authorList>
            <person name="Armbrust E.V."/>
            <person name="Berges J.A."/>
            <person name="Bowler C."/>
            <person name="Green B.R."/>
            <person name="Martinez D."/>
            <person name="Putnam N.H."/>
            <person name="Zhou S."/>
            <person name="Allen A.E."/>
            <person name="Apt K.E."/>
            <person name="Bechner M."/>
            <person name="Brzezinski M.A."/>
            <person name="Chaal B.K."/>
            <person name="Chiovitti A."/>
            <person name="Davis A.K."/>
            <person name="Demarest M.S."/>
            <person name="Detter J.C."/>
            <person name="Glavina T."/>
            <person name="Goodstein D."/>
            <person name="Hadi M.Z."/>
            <person name="Hellsten U."/>
            <person name="Hildebrand M."/>
            <person name="Jenkins B.D."/>
            <person name="Jurka J."/>
            <person name="Kapitonov V.V."/>
            <person name="Kroger N."/>
            <person name="Lau W.W."/>
            <person name="Lane T.W."/>
            <person name="Larimer F.W."/>
            <person name="Lippmeier J.C."/>
            <person name="Lucas S."/>
            <person name="Medina M."/>
            <person name="Montsant A."/>
            <person name="Obornik M."/>
            <person name="Parker M.S."/>
            <person name="Palenik B."/>
            <person name="Pazour G.J."/>
            <person name="Richardson P.M."/>
            <person name="Rynearson T.A."/>
            <person name="Saito M.A."/>
            <person name="Schwartz D.C."/>
            <person name="Thamatrakoln K."/>
            <person name="Valentin K."/>
            <person name="Vardi A."/>
            <person name="Wilkerson F.P."/>
            <person name="Rokhsar D.S."/>
        </authorList>
    </citation>
    <scope>NUCLEOTIDE SEQUENCE [LARGE SCALE GENOMIC DNA]</scope>
    <source>
        <strain evidence="3 4">CCMP1335</strain>
    </source>
</reference>
<accession>B8C639</accession>
<evidence type="ECO:0000313" key="3">
    <source>
        <dbReference type="EMBL" id="EED91226.1"/>
    </source>
</evidence>
<keyword evidence="2" id="KW-0472">Membrane</keyword>
<sequence length="269" mass="29386">MTISSDSNIASSDPENLPTASSVDSHFPPQPLEGGLFFGKGATNVRPVQAPSTIPFTGANAAQQPLNSTNATSNANTAHFTPGMTAAFNMLQQQMTDPNSQIRHMMTLQFSSDGRVIPGKGNGTEHIALKDVKLQKPSTLPNVDSNIWHDFATRMTPIASLVRKSFMCYAVTGVLYLLSFALFPIVFATDVMGSRSVLVSVVFVFTGTIIFYGGCFFGRRQKKMIDDEVNAICNEFDQRFRSNDHKLDYFSERWMIVISPLPATGSDGV</sequence>
<keyword evidence="2" id="KW-0812">Transmembrane</keyword>
<feature type="transmembrane region" description="Helical" evidence="2">
    <location>
        <begin position="166"/>
        <end position="185"/>
    </location>
</feature>
<dbReference type="KEGG" id="tps:THAPSDRAFT_6287"/>
<evidence type="ECO:0000313" key="4">
    <source>
        <dbReference type="Proteomes" id="UP000001449"/>
    </source>
</evidence>
<proteinExistence type="predicted"/>
<dbReference type="GeneID" id="7445998"/>
<dbReference type="AlphaFoldDB" id="B8C639"/>
<name>B8C639_THAPS</name>
<keyword evidence="2" id="KW-1133">Transmembrane helix</keyword>
<evidence type="ECO:0000256" key="1">
    <source>
        <dbReference type="SAM" id="MobiDB-lite"/>
    </source>
</evidence>
<organism evidence="3 4">
    <name type="scientific">Thalassiosira pseudonana</name>
    <name type="common">Marine diatom</name>
    <name type="synonym">Cyclotella nana</name>
    <dbReference type="NCBI Taxonomy" id="35128"/>
    <lineage>
        <taxon>Eukaryota</taxon>
        <taxon>Sar</taxon>
        <taxon>Stramenopiles</taxon>
        <taxon>Ochrophyta</taxon>
        <taxon>Bacillariophyta</taxon>
        <taxon>Coscinodiscophyceae</taxon>
        <taxon>Thalassiosirophycidae</taxon>
        <taxon>Thalassiosirales</taxon>
        <taxon>Thalassiosiraceae</taxon>
        <taxon>Thalassiosira</taxon>
    </lineage>
</organism>
<dbReference type="RefSeq" id="XP_002291119.1">
    <property type="nucleotide sequence ID" value="XM_002291083.1"/>
</dbReference>
<gene>
    <name evidence="3" type="ORF">THAPSDRAFT_6287</name>
</gene>
<dbReference type="Proteomes" id="UP000001449">
    <property type="component" value="Chromosome 6"/>
</dbReference>
<feature type="compositionally biased region" description="Polar residues" evidence="1">
    <location>
        <begin position="1"/>
        <end position="24"/>
    </location>
</feature>